<evidence type="ECO:0000313" key="1">
    <source>
        <dbReference type="EMBL" id="ABX07682.1"/>
    </source>
</evidence>
<geneLocation type="plasmid" evidence="1 2">
    <name>pHAU01</name>
</geneLocation>
<dbReference type="HOGENOM" id="CLU_2633250_0_0_0"/>
<gene>
    <name evidence="1" type="ordered locus">Haur_5054</name>
</gene>
<dbReference type="BioCyc" id="HAUR316274:GHYA-5116-MONOMER"/>
<dbReference type="Proteomes" id="UP000000787">
    <property type="component" value="Plasmid pHAU01"/>
</dbReference>
<reference evidence="1 2" key="1">
    <citation type="journal article" date="2011" name="Stand. Genomic Sci.">
        <title>Complete genome sequence of the filamentous gliding predatory bacterium Herpetosiphon aurantiacus type strain (114-95(T)).</title>
        <authorList>
            <person name="Kiss H."/>
            <person name="Nett M."/>
            <person name="Domin N."/>
            <person name="Martin K."/>
            <person name="Maresca J.A."/>
            <person name="Copeland A."/>
            <person name="Lapidus A."/>
            <person name="Lucas S."/>
            <person name="Berry K.W."/>
            <person name="Glavina Del Rio T."/>
            <person name="Dalin E."/>
            <person name="Tice H."/>
            <person name="Pitluck S."/>
            <person name="Richardson P."/>
            <person name="Bruce D."/>
            <person name="Goodwin L."/>
            <person name="Han C."/>
            <person name="Detter J.C."/>
            <person name="Schmutz J."/>
            <person name="Brettin T."/>
            <person name="Land M."/>
            <person name="Hauser L."/>
            <person name="Kyrpides N.C."/>
            <person name="Ivanova N."/>
            <person name="Goker M."/>
            <person name="Woyke T."/>
            <person name="Klenk H.P."/>
            <person name="Bryant D.A."/>
        </authorList>
    </citation>
    <scope>NUCLEOTIDE SEQUENCE [LARGE SCALE GENOMIC DNA]</scope>
    <source>
        <strain evidence="2">ATCC 23779 / DSM 785 / 114-95</strain>
        <plasmid evidence="1">pHAU01</plasmid>
    </source>
</reference>
<dbReference type="KEGG" id="hau:Haur_5054"/>
<keyword evidence="1" id="KW-0614">Plasmid</keyword>
<protein>
    <submittedName>
        <fullName evidence="1">Uncharacterized protein</fullName>
    </submittedName>
</protein>
<sequence>MITVTLHGRVAHGTLEFDQPIAVPTSVADGTHTVLVAIAEPAVTESALATWPADFFDATFGSCPDLERPDQGVLPED</sequence>
<organism evidence="1 2">
    <name type="scientific">Herpetosiphon aurantiacus (strain ATCC 23779 / DSM 785 / 114-95)</name>
    <dbReference type="NCBI Taxonomy" id="316274"/>
    <lineage>
        <taxon>Bacteria</taxon>
        <taxon>Bacillati</taxon>
        <taxon>Chloroflexota</taxon>
        <taxon>Chloroflexia</taxon>
        <taxon>Herpetosiphonales</taxon>
        <taxon>Herpetosiphonaceae</taxon>
        <taxon>Herpetosiphon</taxon>
    </lineage>
</organism>
<dbReference type="AlphaFoldDB" id="A9B8L8"/>
<dbReference type="EMBL" id="CP000876">
    <property type="protein sequence ID" value="ABX07682.1"/>
    <property type="molecule type" value="Genomic_DNA"/>
</dbReference>
<accession>A9B8L8</accession>
<keyword evidence="2" id="KW-1185">Reference proteome</keyword>
<evidence type="ECO:0000313" key="2">
    <source>
        <dbReference type="Proteomes" id="UP000000787"/>
    </source>
</evidence>
<name>A9B8L8_HERA2</name>
<proteinExistence type="predicted"/>
<dbReference type="InParanoid" id="A9B8L8"/>